<keyword evidence="4" id="KW-1185">Reference proteome</keyword>
<gene>
    <name evidence="3" type="ORF">Poly21_49030</name>
</gene>
<feature type="transmembrane region" description="Helical" evidence="2">
    <location>
        <begin position="84"/>
        <end position="105"/>
    </location>
</feature>
<protein>
    <submittedName>
        <fullName evidence="3">Uncharacterized protein</fullName>
    </submittedName>
</protein>
<feature type="region of interest" description="Disordered" evidence="1">
    <location>
        <begin position="115"/>
        <end position="232"/>
    </location>
</feature>
<comment type="caution">
    <text evidence="3">The sequence shown here is derived from an EMBL/GenBank/DDBJ whole genome shotgun (WGS) entry which is preliminary data.</text>
</comment>
<feature type="compositionally biased region" description="Polar residues" evidence="1">
    <location>
        <begin position="141"/>
        <end position="154"/>
    </location>
</feature>
<dbReference type="AlphaFoldDB" id="A0A5C6BI47"/>
<evidence type="ECO:0000313" key="4">
    <source>
        <dbReference type="Proteomes" id="UP000319908"/>
    </source>
</evidence>
<dbReference type="OrthoDB" id="208996at2"/>
<evidence type="ECO:0000256" key="2">
    <source>
        <dbReference type="SAM" id="Phobius"/>
    </source>
</evidence>
<reference evidence="3 4" key="1">
    <citation type="journal article" date="2020" name="Antonie Van Leeuwenhoek">
        <title>Rhodopirellula heiligendammensis sp. nov., Rhodopirellula pilleata sp. nov., and Rhodopirellula solitaria sp. nov. isolated from natural or artificial marine surfaces in Northern Germany and California, USA, and emended description of the genus Rhodopirellula.</title>
        <authorList>
            <person name="Kallscheuer N."/>
            <person name="Wiegand S."/>
            <person name="Jogler M."/>
            <person name="Boedeker C."/>
            <person name="Peeters S.H."/>
            <person name="Rast P."/>
            <person name="Heuer A."/>
            <person name="Jetten M.S.M."/>
            <person name="Rohde M."/>
            <person name="Jogler C."/>
        </authorList>
    </citation>
    <scope>NUCLEOTIDE SEQUENCE [LARGE SCALE GENOMIC DNA]</scope>
    <source>
        <strain evidence="3 4">Poly21</strain>
    </source>
</reference>
<dbReference type="Proteomes" id="UP000319908">
    <property type="component" value="Unassembled WGS sequence"/>
</dbReference>
<feature type="compositionally biased region" description="Pro residues" evidence="1">
    <location>
        <begin position="177"/>
        <end position="187"/>
    </location>
</feature>
<organism evidence="3 4">
    <name type="scientific">Allorhodopirellula heiligendammensis</name>
    <dbReference type="NCBI Taxonomy" id="2714739"/>
    <lineage>
        <taxon>Bacteria</taxon>
        <taxon>Pseudomonadati</taxon>
        <taxon>Planctomycetota</taxon>
        <taxon>Planctomycetia</taxon>
        <taxon>Pirellulales</taxon>
        <taxon>Pirellulaceae</taxon>
        <taxon>Allorhodopirellula</taxon>
    </lineage>
</organism>
<name>A0A5C6BI47_9BACT</name>
<accession>A0A5C6BI47</accession>
<keyword evidence="2" id="KW-0812">Transmembrane</keyword>
<evidence type="ECO:0000313" key="3">
    <source>
        <dbReference type="EMBL" id="TWU10996.1"/>
    </source>
</evidence>
<keyword evidence="2" id="KW-0472">Membrane</keyword>
<evidence type="ECO:0000256" key="1">
    <source>
        <dbReference type="SAM" id="MobiDB-lite"/>
    </source>
</evidence>
<keyword evidence="2" id="KW-1133">Transmembrane helix</keyword>
<sequence>MVVGNDPVDSQEITHSDLLDSEGLGLPERLRLSNGGFSTEEPHSALEQNATTATIPAEQQGDSTDWQDNANWATESTQRFRRQIFTGIAIAGGLLLVAILVMWSLSDSASQSTVAKNPAAAPNDGLENPPRPLEDTPAAEPSSNTPDDASQNVPSPLIPDGDETEQADPGTTNDTISPPPDSVPPTPGSVIPAELMPMDVLGGEDGGSPTTPPAATPGVVPEQSDEPAADPLTDLPPELASFVNLLDLPGNAPDAPPVTPGIAPADDLVVDQAADAMLDPMLLATPPPDVNIDNALKFKVAIQTAGYPLTSFVLVCSELTQVPIQVDWFTLDLAGIPILQKVDDPQPGWKAIGDLMDAIAAGIGMEFEQEKTRLLLTLTIAEAQAKLKTVVNTDDFGVEQESAKTLVDRIANDPRWNEREQLNLRALVTDCLRIARGIDPQLPEPALAHWTARADGLLTMKAAANSPLEVFAEQWPLLEGGQSGPQLDTAITLAGLLRQTAQANQVACIVNWDDARQRRLTPGQLVLPYANQPAGQMLAKTLAPMGLQVRTADAKHWWVGTAATYDRMPLLVIGDEMGPRRDEILQRIRDAAARTDTLIFIEHDPVSDRYLAMMPRFLYRQLPTILRPFS</sequence>
<dbReference type="EMBL" id="SJPU01000003">
    <property type="protein sequence ID" value="TWU10996.1"/>
    <property type="molecule type" value="Genomic_DNA"/>
</dbReference>
<proteinExistence type="predicted"/>